<keyword evidence="2" id="KW-0808">Transferase</keyword>
<proteinExistence type="predicted"/>
<dbReference type="PANTHER" id="PTHR43441:SF10">
    <property type="entry name" value="ACETYLTRANSFERASE"/>
    <property type="match status" value="1"/>
</dbReference>
<dbReference type="OrthoDB" id="4403558at2"/>
<dbReference type="PANTHER" id="PTHR43441">
    <property type="entry name" value="RIBOSOMAL-PROTEIN-SERINE ACETYLTRANSFERASE"/>
    <property type="match status" value="1"/>
</dbReference>
<evidence type="ECO:0000313" key="2">
    <source>
        <dbReference type="EMBL" id="TFB94445.1"/>
    </source>
</evidence>
<evidence type="ECO:0000259" key="1">
    <source>
        <dbReference type="PROSITE" id="PS51186"/>
    </source>
</evidence>
<dbReference type="RefSeq" id="WP_092112456.1">
    <property type="nucleotide sequence ID" value="NZ_FOCN01000025.1"/>
</dbReference>
<dbReference type="EMBL" id="SOFF01000006">
    <property type="protein sequence ID" value="TFB94445.1"/>
    <property type="molecule type" value="Genomic_DNA"/>
</dbReference>
<dbReference type="Gene3D" id="3.40.630.30">
    <property type="match status" value="1"/>
</dbReference>
<protein>
    <submittedName>
        <fullName evidence="2">N-acetyltransferase</fullName>
    </submittedName>
</protein>
<dbReference type="GO" id="GO:1990189">
    <property type="term" value="F:protein N-terminal-serine acetyltransferase activity"/>
    <property type="evidence" value="ECO:0007669"/>
    <property type="project" value="TreeGrafter"/>
</dbReference>
<dbReference type="GO" id="GO:0005737">
    <property type="term" value="C:cytoplasm"/>
    <property type="evidence" value="ECO:0007669"/>
    <property type="project" value="TreeGrafter"/>
</dbReference>
<comment type="caution">
    <text evidence="2">The sequence shown here is derived from an EMBL/GenBank/DDBJ whole genome shotgun (WGS) entry which is preliminary data.</text>
</comment>
<sequence>MSTFEIEPLSSPRLRLEAVSTHHADEAAVTFADPELHEFIGGAPSAAAELAARYALLERGRSADGTQLWFNWMLRDTTSGRLVGTVQATVEGSRGVDAHASLAWVVGTPFQRKGYAGEAARVVAAWLREGGVDTMQAFVHPHNEASAAIARSLGLKRTTTVYNGEFLWTDFGGGADGVA</sequence>
<keyword evidence="3" id="KW-1185">Reference proteome</keyword>
<organism evidence="2 3">
    <name type="scientific">Cryobacterium luteum</name>
    <dbReference type="NCBI Taxonomy" id="1424661"/>
    <lineage>
        <taxon>Bacteria</taxon>
        <taxon>Bacillati</taxon>
        <taxon>Actinomycetota</taxon>
        <taxon>Actinomycetes</taxon>
        <taxon>Micrococcales</taxon>
        <taxon>Microbacteriaceae</taxon>
        <taxon>Cryobacterium</taxon>
    </lineage>
</organism>
<feature type="domain" description="N-acetyltransferase" evidence="1">
    <location>
        <begin position="40"/>
        <end position="173"/>
    </location>
</feature>
<dbReference type="SUPFAM" id="SSF55729">
    <property type="entry name" value="Acyl-CoA N-acyltransferases (Nat)"/>
    <property type="match status" value="1"/>
</dbReference>
<dbReference type="Proteomes" id="UP000297654">
    <property type="component" value="Unassembled WGS sequence"/>
</dbReference>
<gene>
    <name evidence="2" type="ORF">E3O10_01335</name>
</gene>
<accession>A0A5F0DD35</accession>
<dbReference type="PROSITE" id="PS51186">
    <property type="entry name" value="GNAT"/>
    <property type="match status" value="1"/>
</dbReference>
<dbReference type="GO" id="GO:0008999">
    <property type="term" value="F:protein-N-terminal-alanine acetyltransferase activity"/>
    <property type="evidence" value="ECO:0007669"/>
    <property type="project" value="TreeGrafter"/>
</dbReference>
<dbReference type="InterPro" id="IPR016181">
    <property type="entry name" value="Acyl_CoA_acyltransferase"/>
</dbReference>
<dbReference type="Pfam" id="PF13302">
    <property type="entry name" value="Acetyltransf_3"/>
    <property type="match status" value="1"/>
</dbReference>
<reference evidence="2 3" key="1">
    <citation type="submission" date="2019-03" db="EMBL/GenBank/DDBJ databases">
        <title>Genomics of glacier-inhabiting Cryobacterium strains.</title>
        <authorList>
            <person name="Liu Q."/>
            <person name="Xin Y.-H."/>
        </authorList>
    </citation>
    <scope>NUCLEOTIDE SEQUENCE [LARGE SCALE GENOMIC DNA]</scope>
    <source>
        <strain evidence="2 3">Hh15</strain>
    </source>
</reference>
<name>A0A5F0DD35_9MICO</name>
<dbReference type="InterPro" id="IPR000182">
    <property type="entry name" value="GNAT_dom"/>
</dbReference>
<dbReference type="AlphaFoldDB" id="A0A5F0DD35"/>
<dbReference type="InterPro" id="IPR051908">
    <property type="entry name" value="Ribosomal_N-acetyltransferase"/>
</dbReference>
<evidence type="ECO:0000313" key="3">
    <source>
        <dbReference type="Proteomes" id="UP000297654"/>
    </source>
</evidence>